<dbReference type="SUPFAM" id="SSF52402">
    <property type="entry name" value="Adenine nucleotide alpha hydrolases-like"/>
    <property type="match status" value="1"/>
</dbReference>
<dbReference type="InterPro" id="IPR033948">
    <property type="entry name" value="ETF_beta_N"/>
</dbReference>
<dbReference type="CDD" id="cd01714">
    <property type="entry name" value="ETF_beta"/>
    <property type="match status" value="1"/>
</dbReference>
<dbReference type="PANTHER" id="PTHR21294:SF8">
    <property type="entry name" value="ELECTRON TRANSFER FLAVOPROTEIN SUBUNIT BETA"/>
    <property type="match status" value="1"/>
</dbReference>
<gene>
    <name evidence="5" type="ORF">METZ01_LOCUS152926</name>
</gene>
<sequence>MKIGVLIKQVPGGESPLRVSSDNSWIDEASVNFETNESDSYALEEGLQIREKNGDGEVVVISMGPEGRTQKVIREALAKGADRGVHITEEGPSETDPLRSAGVFAKALQEEQFDLILSGLQSLDLGMGQTGVILGELLGMSSATLVMETEIGENSIRVKRELESGWFQWVTLPLPACLSIQSGINQPRYPSLKGIMGAKKKEIKTLPKAEIIESNVNQSITRVYSMQKAKQTEMITGDVDQQITRLVEALRTEIKVL</sequence>
<dbReference type="Gene3D" id="3.40.50.620">
    <property type="entry name" value="HUPs"/>
    <property type="match status" value="1"/>
</dbReference>
<keyword evidence="2" id="KW-0813">Transport</keyword>
<dbReference type="InterPro" id="IPR014729">
    <property type="entry name" value="Rossmann-like_a/b/a_fold"/>
</dbReference>
<organism evidence="5">
    <name type="scientific">marine metagenome</name>
    <dbReference type="NCBI Taxonomy" id="408172"/>
    <lineage>
        <taxon>unclassified sequences</taxon>
        <taxon>metagenomes</taxon>
        <taxon>ecological metagenomes</taxon>
    </lineage>
</organism>
<dbReference type="PIRSF" id="PIRSF000090">
    <property type="entry name" value="Beta-ETF"/>
    <property type="match status" value="1"/>
</dbReference>
<evidence type="ECO:0000313" key="5">
    <source>
        <dbReference type="EMBL" id="SVB00072.1"/>
    </source>
</evidence>
<reference evidence="5" key="1">
    <citation type="submission" date="2018-05" db="EMBL/GenBank/DDBJ databases">
        <authorList>
            <person name="Lanie J.A."/>
            <person name="Ng W.-L."/>
            <person name="Kazmierczak K.M."/>
            <person name="Andrzejewski T.M."/>
            <person name="Davidsen T.M."/>
            <person name="Wayne K.J."/>
            <person name="Tettelin H."/>
            <person name="Glass J.I."/>
            <person name="Rusch D."/>
            <person name="Podicherti R."/>
            <person name="Tsui H.-C.T."/>
            <person name="Winkler M.E."/>
        </authorList>
    </citation>
    <scope>NUCLEOTIDE SEQUENCE</scope>
</reference>
<dbReference type="GO" id="GO:0009055">
    <property type="term" value="F:electron transfer activity"/>
    <property type="evidence" value="ECO:0007669"/>
    <property type="project" value="InterPro"/>
</dbReference>
<proteinExistence type="inferred from homology"/>
<dbReference type="PANTHER" id="PTHR21294">
    <property type="entry name" value="ELECTRON TRANSFER FLAVOPROTEIN BETA-SUBUNIT"/>
    <property type="match status" value="1"/>
</dbReference>
<name>A0A382AG17_9ZZZZ</name>
<feature type="domain" description="Electron transfer flavoprotein alpha/beta-subunit N-terminal" evidence="4">
    <location>
        <begin position="23"/>
        <end position="215"/>
    </location>
</feature>
<evidence type="ECO:0000256" key="1">
    <source>
        <dbReference type="ARBA" id="ARBA00007557"/>
    </source>
</evidence>
<dbReference type="InterPro" id="IPR012255">
    <property type="entry name" value="ETF_b"/>
</dbReference>
<evidence type="ECO:0000256" key="3">
    <source>
        <dbReference type="ARBA" id="ARBA00022982"/>
    </source>
</evidence>
<evidence type="ECO:0000259" key="4">
    <source>
        <dbReference type="SMART" id="SM00893"/>
    </source>
</evidence>
<comment type="similarity">
    <text evidence="1">Belongs to the ETF beta-subunit/FixA family.</text>
</comment>
<dbReference type="SMART" id="SM00893">
    <property type="entry name" value="ETF"/>
    <property type="match status" value="1"/>
</dbReference>
<dbReference type="AlphaFoldDB" id="A0A382AG17"/>
<dbReference type="Pfam" id="PF01012">
    <property type="entry name" value="ETF"/>
    <property type="match status" value="1"/>
</dbReference>
<accession>A0A382AG17</accession>
<evidence type="ECO:0000256" key="2">
    <source>
        <dbReference type="ARBA" id="ARBA00022448"/>
    </source>
</evidence>
<dbReference type="InterPro" id="IPR014730">
    <property type="entry name" value="ETF_a/b_N"/>
</dbReference>
<protein>
    <recommendedName>
        <fullName evidence="4">Electron transfer flavoprotein alpha/beta-subunit N-terminal domain-containing protein</fullName>
    </recommendedName>
</protein>
<keyword evidence="3" id="KW-0249">Electron transport</keyword>
<dbReference type="EMBL" id="UINC01025105">
    <property type="protein sequence ID" value="SVB00072.1"/>
    <property type="molecule type" value="Genomic_DNA"/>
</dbReference>